<sequence>MDSQWALPVALILALYLNPFSIDFIAIRLNSNCHYKSQSLLKTPFIYKTCPLGDVNNFTGEYLCPRL</sequence>
<reference evidence="3" key="1">
    <citation type="journal article" date="2016" name="Nature">
        <title>Genome evolution in the allotetraploid frog Xenopus laevis.</title>
        <authorList>
            <person name="Session A.M."/>
            <person name="Uno Y."/>
            <person name="Kwon T."/>
            <person name="Chapman J.A."/>
            <person name="Toyoda A."/>
            <person name="Takahashi S."/>
            <person name="Fukui A."/>
            <person name="Hikosaka A."/>
            <person name="Suzuki A."/>
            <person name="Kondo M."/>
            <person name="van Heeringen S.J."/>
            <person name="Quigley I."/>
            <person name="Heinz S."/>
            <person name="Ogino H."/>
            <person name="Ochi H."/>
            <person name="Hellsten U."/>
            <person name="Lyons J.B."/>
            <person name="Simakov O."/>
            <person name="Putnam N."/>
            <person name="Stites J."/>
            <person name="Kuroki Y."/>
            <person name="Tanaka T."/>
            <person name="Michiue T."/>
            <person name="Watanabe M."/>
            <person name="Bogdanovic O."/>
            <person name="Lister R."/>
            <person name="Georgiou G."/>
            <person name="Paranjpe S.S."/>
            <person name="van Kruijsbergen I."/>
            <person name="Shu S."/>
            <person name="Carlson J."/>
            <person name="Kinoshita T."/>
            <person name="Ohta Y."/>
            <person name="Mawaribuchi S."/>
            <person name="Jenkins J."/>
            <person name="Grimwood J."/>
            <person name="Schmutz J."/>
            <person name="Mitros T."/>
            <person name="Mozaffari S.V."/>
            <person name="Suzuki Y."/>
            <person name="Haramoto Y."/>
            <person name="Yamamoto T.S."/>
            <person name="Takagi C."/>
            <person name="Heald R."/>
            <person name="Miller K."/>
            <person name="Haudenschild C."/>
            <person name="Kitzman J."/>
            <person name="Nakayama T."/>
            <person name="Izutsu Y."/>
            <person name="Robert J."/>
            <person name="Fortriede J."/>
            <person name="Burns K."/>
            <person name="Lotay V."/>
            <person name="Karimi K."/>
            <person name="Yasuoka Y."/>
            <person name="Dichmann D.S."/>
            <person name="Flajnik M.F."/>
            <person name="Houston D.W."/>
            <person name="Shendure J."/>
            <person name="DuPasquier L."/>
            <person name="Vize P.D."/>
            <person name="Zorn A.M."/>
            <person name="Ito M."/>
            <person name="Marcotte E.M."/>
            <person name="Wallingford J.B."/>
            <person name="Ito Y."/>
            <person name="Asashima M."/>
            <person name="Ueno N."/>
            <person name="Matsuda Y."/>
            <person name="Veenstra G.J."/>
            <person name="Fujiyama A."/>
            <person name="Harland R.M."/>
            <person name="Taira M."/>
            <person name="Rokhsar D.S."/>
        </authorList>
    </citation>
    <scope>NUCLEOTIDE SEQUENCE [LARGE SCALE GENOMIC DNA]</scope>
    <source>
        <strain evidence="3">J</strain>
    </source>
</reference>
<feature type="transmembrane region" description="Helical" evidence="1">
    <location>
        <begin position="6"/>
        <end position="27"/>
    </location>
</feature>
<keyword evidence="1" id="KW-0472">Membrane</keyword>
<evidence type="ECO:0000256" key="1">
    <source>
        <dbReference type="SAM" id="Phobius"/>
    </source>
</evidence>
<gene>
    <name evidence="2" type="ORF">XELAEV_18030241mg</name>
</gene>
<proteinExistence type="predicted"/>
<dbReference type="EMBL" id="CM004475">
    <property type="protein sequence ID" value="OCT79143.1"/>
    <property type="molecule type" value="Genomic_DNA"/>
</dbReference>
<keyword evidence="1" id="KW-1133">Transmembrane helix</keyword>
<protein>
    <submittedName>
        <fullName evidence="2">Uncharacterized protein</fullName>
    </submittedName>
</protein>
<keyword evidence="1" id="KW-0812">Transmembrane</keyword>
<organism evidence="2 3">
    <name type="scientific">Xenopus laevis</name>
    <name type="common">African clawed frog</name>
    <dbReference type="NCBI Taxonomy" id="8355"/>
    <lineage>
        <taxon>Eukaryota</taxon>
        <taxon>Metazoa</taxon>
        <taxon>Chordata</taxon>
        <taxon>Craniata</taxon>
        <taxon>Vertebrata</taxon>
        <taxon>Euteleostomi</taxon>
        <taxon>Amphibia</taxon>
        <taxon>Batrachia</taxon>
        <taxon>Anura</taxon>
        <taxon>Pipoidea</taxon>
        <taxon>Pipidae</taxon>
        <taxon>Xenopodinae</taxon>
        <taxon>Xenopus</taxon>
        <taxon>Xenopus</taxon>
    </lineage>
</organism>
<dbReference type="AlphaFoldDB" id="A0A974HIK9"/>
<name>A0A974HIK9_XENLA</name>
<dbReference type="Proteomes" id="UP000694892">
    <property type="component" value="Chromosome 5S"/>
</dbReference>
<evidence type="ECO:0000313" key="2">
    <source>
        <dbReference type="EMBL" id="OCT79143.1"/>
    </source>
</evidence>
<accession>A0A974HIK9</accession>
<evidence type="ECO:0000313" key="3">
    <source>
        <dbReference type="Proteomes" id="UP000694892"/>
    </source>
</evidence>